<evidence type="ECO:0000256" key="1">
    <source>
        <dbReference type="SAM" id="MobiDB-lite"/>
    </source>
</evidence>
<feature type="compositionally biased region" description="Polar residues" evidence="1">
    <location>
        <begin position="82"/>
        <end position="99"/>
    </location>
</feature>
<organism evidence="2 3">
    <name type="scientific">Wuchereria bancrofti</name>
    <dbReference type="NCBI Taxonomy" id="6293"/>
    <lineage>
        <taxon>Eukaryota</taxon>
        <taxon>Metazoa</taxon>
        <taxon>Ecdysozoa</taxon>
        <taxon>Nematoda</taxon>
        <taxon>Chromadorea</taxon>
        <taxon>Rhabditida</taxon>
        <taxon>Spirurina</taxon>
        <taxon>Spiruromorpha</taxon>
        <taxon>Filarioidea</taxon>
        <taxon>Onchocercidae</taxon>
        <taxon>Wuchereria</taxon>
    </lineage>
</organism>
<comment type="caution">
    <text evidence="2">The sequence shown here is derived from an EMBL/GenBank/DDBJ whole genome shotgun (WGS) entry which is preliminary data.</text>
</comment>
<dbReference type="AlphaFoldDB" id="J9DZA2"/>
<accession>J9DZA2</accession>
<protein>
    <submittedName>
        <fullName evidence="2">Uncharacterized protein</fullName>
    </submittedName>
</protein>
<dbReference type="EMBL" id="ADBV01010851">
    <property type="protein sequence ID" value="EJW75236.1"/>
    <property type="molecule type" value="Genomic_DNA"/>
</dbReference>
<reference evidence="3" key="1">
    <citation type="submission" date="2012-08" db="EMBL/GenBank/DDBJ databases">
        <title>The Genome Sequence of Wuchereria bancrofti.</title>
        <authorList>
            <person name="Nutman T.B."/>
            <person name="Fink D.L."/>
            <person name="Russ C."/>
            <person name="Young S."/>
            <person name="Zeng Q."/>
            <person name="Koehrsen M."/>
            <person name="Alvarado L."/>
            <person name="Berlin A."/>
            <person name="Chapman S.B."/>
            <person name="Chen Z."/>
            <person name="Freedman E."/>
            <person name="Gellesch M."/>
            <person name="Goldberg J."/>
            <person name="Griggs A."/>
            <person name="Gujja S."/>
            <person name="Heilman E.R."/>
            <person name="Heiman D."/>
            <person name="Hepburn T."/>
            <person name="Howarth C."/>
            <person name="Jen D."/>
            <person name="Larson L."/>
            <person name="Lewis B."/>
            <person name="Mehta T."/>
            <person name="Park D."/>
            <person name="Pearson M."/>
            <person name="Roberts A."/>
            <person name="Saif S."/>
            <person name="Shea T."/>
            <person name="Shenoy N."/>
            <person name="Sisk P."/>
            <person name="Stolte C."/>
            <person name="Sykes S."/>
            <person name="Walk T."/>
            <person name="White J."/>
            <person name="Yandava C."/>
            <person name="Haas B."/>
            <person name="Henn M.R."/>
            <person name="Nusbaum C."/>
            <person name="Birren B."/>
        </authorList>
    </citation>
    <scope>NUCLEOTIDE SEQUENCE [LARGE SCALE GENOMIC DNA]</scope>
    <source>
        <strain evidence="3">NA</strain>
    </source>
</reference>
<feature type="compositionally biased region" description="Low complexity" evidence="1">
    <location>
        <begin position="49"/>
        <end position="69"/>
    </location>
</feature>
<proteinExistence type="predicted"/>
<feature type="non-terminal residue" evidence="2">
    <location>
        <position position="105"/>
    </location>
</feature>
<evidence type="ECO:0000313" key="3">
    <source>
        <dbReference type="Proteomes" id="UP000004810"/>
    </source>
</evidence>
<feature type="non-terminal residue" evidence="2">
    <location>
        <position position="1"/>
    </location>
</feature>
<gene>
    <name evidence="2" type="ORF">WUBG_13856</name>
</gene>
<feature type="region of interest" description="Disordered" evidence="1">
    <location>
        <begin position="1"/>
        <end position="37"/>
    </location>
</feature>
<evidence type="ECO:0000313" key="2">
    <source>
        <dbReference type="EMBL" id="EJW75236.1"/>
    </source>
</evidence>
<dbReference type="Proteomes" id="UP000004810">
    <property type="component" value="Unassembled WGS sequence"/>
</dbReference>
<feature type="compositionally biased region" description="Low complexity" evidence="1">
    <location>
        <begin position="17"/>
        <end position="29"/>
    </location>
</feature>
<name>J9DZA2_WUCBA</name>
<feature type="region of interest" description="Disordered" evidence="1">
    <location>
        <begin position="49"/>
        <end position="105"/>
    </location>
</feature>
<sequence length="105" mass="12188">KFLNKFQQDHHHHHQQQRQQQQHQRQQQQSLNTRFTRFHTVSEYELQGIEEGQSSLSSSSRSDQIQLSSKYAPTTVKRCSTDDSNNSISGTNQITSDATTKLIMQ</sequence>